<accession>A0A0F0LEN4</accession>
<reference evidence="3 4" key="1">
    <citation type="submission" date="2015-02" db="EMBL/GenBank/DDBJ databases">
        <title>Draft genome sequences of ten Microbacterium spp. with emphasis on heavy metal contaminated environments.</title>
        <authorList>
            <person name="Corretto E."/>
        </authorList>
    </citation>
    <scope>NUCLEOTIDE SEQUENCE [LARGE SCALE GENOMIC DNA]</scope>
    <source>
        <strain evidence="3 4">ARN176</strain>
    </source>
</reference>
<feature type="transmembrane region" description="Helical" evidence="2">
    <location>
        <begin position="183"/>
        <end position="201"/>
    </location>
</feature>
<evidence type="ECO:0000313" key="4">
    <source>
        <dbReference type="Proteomes" id="UP000033740"/>
    </source>
</evidence>
<dbReference type="STRING" id="582680.RS86_03672"/>
<keyword evidence="2" id="KW-1133">Transmembrane helix</keyword>
<dbReference type="PATRIC" id="fig|582680.6.peg.3756"/>
<dbReference type="Proteomes" id="UP000033740">
    <property type="component" value="Unassembled WGS sequence"/>
</dbReference>
<organism evidence="3 4">
    <name type="scientific">Microbacterium azadirachtae</name>
    <dbReference type="NCBI Taxonomy" id="582680"/>
    <lineage>
        <taxon>Bacteria</taxon>
        <taxon>Bacillati</taxon>
        <taxon>Actinomycetota</taxon>
        <taxon>Actinomycetes</taxon>
        <taxon>Micrococcales</taxon>
        <taxon>Microbacteriaceae</taxon>
        <taxon>Microbacterium</taxon>
    </lineage>
</organism>
<feature type="compositionally biased region" description="Low complexity" evidence="1">
    <location>
        <begin position="11"/>
        <end position="42"/>
    </location>
</feature>
<feature type="transmembrane region" description="Helical" evidence="2">
    <location>
        <begin position="53"/>
        <end position="74"/>
    </location>
</feature>
<dbReference type="RefSeq" id="WP_045273722.1">
    <property type="nucleotide sequence ID" value="NZ_JYIX01000040.1"/>
</dbReference>
<feature type="region of interest" description="Disordered" evidence="1">
    <location>
        <begin position="302"/>
        <end position="334"/>
    </location>
</feature>
<feature type="transmembrane region" description="Helical" evidence="2">
    <location>
        <begin position="151"/>
        <end position="171"/>
    </location>
</feature>
<evidence type="ECO:0000256" key="2">
    <source>
        <dbReference type="SAM" id="Phobius"/>
    </source>
</evidence>
<dbReference type="EMBL" id="JYIX01000040">
    <property type="protein sequence ID" value="KJL30730.1"/>
    <property type="molecule type" value="Genomic_DNA"/>
</dbReference>
<sequence>MPENSSHKPARAAASKPASTASKAAAGADGPADPPAGWTPTPEAKATATRFRWIAAVLWAVAIAAEAVGIFWLLRQRQYVGEDGKLVRNPDTGLLEQQGATATFPQWAFITLIALFVVIAALSITGSFLWKKANRLDPARRSDTVRFFVQNQLGAIIAIIAFVPLIIMVFLNKDMSKGQKTTAGIVGIVLAALAVVLGIDFKPSSVEQYTADQSTVIQLLGQDKVVWVDGGTVYHVCEQVSAIQTGSDKRTGTTAQAVEAGKTRLTLEFASELRKCGLAVPENSPAIADALRAIRDGKTDTTLPAPVWADGANAPAPIPDASSSGTEPAPTSTP</sequence>
<feature type="transmembrane region" description="Helical" evidence="2">
    <location>
        <begin position="107"/>
        <end position="130"/>
    </location>
</feature>
<keyword evidence="4" id="KW-1185">Reference proteome</keyword>
<name>A0A0F0LEN4_9MICO</name>
<feature type="compositionally biased region" description="Polar residues" evidence="1">
    <location>
        <begin position="321"/>
        <end position="334"/>
    </location>
</feature>
<protein>
    <submittedName>
        <fullName evidence="3">Uncharacterized protein</fullName>
    </submittedName>
</protein>
<keyword evidence="2" id="KW-0472">Membrane</keyword>
<evidence type="ECO:0000256" key="1">
    <source>
        <dbReference type="SAM" id="MobiDB-lite"/>
    </source>
</evidence>
<dbReference type="AlphaFoldDB" id="A0A0F0LEN4"/>
<keyword evidence="2" id="KW-0812">Transmembrane</keyword>
<gene>
    <name evidence="3" type="ORF">RS86_03672</name>
</gene>
<evidence type="ECO:0000313" key="3">
    <source>
        <dbReference type="EMBL" id="KJL30730.1"/>
    </source>
</evidence>
<proteinExistence type="predicted"/>
<comment type="caution">
    <text evidence="3">The sequence shown here is derived from an EMBL/GenBank/DDBJ whole genome shotgun (WGS) entry which is preliminary data.</text>
</comment>
<feature type="region of interest" description="Disordered" evidence="1">
    <location>
        <begin position="1"/>
        <end position="42"/>
    </location>
</feature>